<comment type="catalytic activity">
    <reaction evidence="5 6">
        <text>Exonucleolytic cleavage in either 5'- to 3'- or 3'- to 5'-direction to yield nucleoside 5'-phosphates.</text>
        <dbReference type="EC" id="3.1.11.6"/>
    </reaction>
</comment>
<keyword evidence="1 5" id="KW-0963">Cytoplasm</keyword>
<keyword evidence="3 5" id="KW-0378">Hydrolase</keyword>
<keyword evidence="7" id="KW-0175">Coiled coil</keyword>
<feature type="domain" description="Exonuclease VII large subunit C-terminal" evidence="8">
    <location>
        <begin position="124"/>
        <end position="439"/>
    </location>
</feature>
<evidence type="ECO:0000256" key="4">
    <source>
        <dbReference type="ARBA" id="ARBA00022839"/>
    </source>
</evidence>
<evidence type="ECO:0000259" key="9">
    <source>
        <dbReference type="Pfam" id="PF13742"/>
    </source>
</evidence>
<evidence type="ECO:0000259" key="8">
    <source>
        <dbReference type="Pfam" id="PF02601"/>
    </source>
</evidence>
<organism evidence="10 11">
    <name type="scientific">Radiobacillus deserti</name>
    <dbReference type="NCBI Taxonomy" id="2594883"/>
    <lineage>
        <taxon>Bacteria</taxon>
        <taxon>Bacillati</taxon>
        <taxon>Bacillota</taxon>
        <taxon>Bacilli</taxon>
        <taxon>Bacillales</taxon>
        <taxon>Bacillaceae</taxon>
        <taxon>Radiobacillus</taxon>
    </lineage>
</organism>
<dbReference type="NCBIfam" id="TIGR00237">
    <property type="entry name" value="xseA"/>
    <property type="match status" value="1"/>
</dbReference>
<dbReference type="Proteomes" id="UP000315215">
    <property type="component" value="Chromosome"/>
</dbReference>
<keyword evidence="11" id="KW-1185">Reference proteome</keyword>
<keyword evidence="2 5" id="KW-0540">Nuclease</keyword>
<feature type="domain" description="OB-fold nucleic acid binding" evidence="9">
    <location>
        <begin position="6"/>
        <end position="101"/>
    </location>
</feature>
<dbReference type="GO" id="GO:0008855">
    <property type="term" value="F:exodeoxyribonuclease VII activity"/>
    <property type="evidence" value="ECO:0007669"/>
    <property type="project" value="UniProtKB-UniRule"/>
</dbReference>
<dbReference type="EC" id="3.1.11.6" evidence="5"/>
<dbReference type="GO" id="GO:0003676">
    <property type="term" value="F:nucleic acid binding"/>
    <property type="evidence" value="ECO:0007669"/>
    <property type="project" value="InterPro"/>
</dbReference>
<dbReference type="PANTHER" id="PTHR30008:SF0">
    <property type="entry name" value="EXODEOXYRIBONUCLEASE 7 LARGE SUBUNIT"/>
    <property type="match status" value="1"/>
</dbReference>
<sequence>MSDRYLTVSALTKYIKRKFEMDKHLKKVYLKAEISNFTRHSRGHMYLTLKDDKSRIQAVMFASQNRFLKFKPENGMNVLIIGEVSIYEPQGQYQLYIHSMEPDGIGALYLAYEQLKEKLTSEGLFDPAKKKPIPNFPKQIGVITSPTGAAIRDIITTVRRRYPIVKLSILPVMVQGDSAATSIEKAIYKANQLGGFDVLIVGRGGGSIEELWSFNEERVARAIAASEIPIISAVGHETDFTISDFVADMRAPTPTGAAEIAVPSQEELKEKLGSYRKALGRLLQNRMVQAKEKLSRANKSYAFRYPEQLLKQKEQELDRTVDALKKALGDMNEKKSYNYEHLQKRLIQTSPQKRIAENRKQLRETMSRTSRVFQRIQAEKQNNFSTLLDKLSILNPLHTMKRGYSISYKEDGRVISTTKQVNPGEHIHVKLQDGVLDCQVWGLEEELEHDGRKE</sequence>
<dbReference type="GO" id="GO:0006308">
    <property type="term" value="P:DNA catabolic process"/>
    <property type="evidence" value="ECO:0007669"/>
    <property type="project" value="UniProtKB-UniRule"/>
</dbReference>
<comment type="subunit">
    <text evidence="5">Heterooligomer composed of large and small subunits.</text>
</comment>
<dbReference type="OrthoDB" id="9802795at2"/>
<evidence type="ECO:0000256" key="7">
    <source>
        <dbReference type="SAM" id="Coils"/>
    </source>
</evidence>
<dbReference type="GO" id="GO:0009318">
    <property type="term" value="C:exodeoxyribonuclease VII complex"/>
    <property type="evidence" value="ECO:0007669"/>
    <property type="project" value="UniProtKB-UniRule"/>
</dbReference>
<dbReference type="HAMAP" id="MF_00378">
    <property type="entry name" value="Exonuc_7_L"/>
    <property type="match status" value="1"/>
</dbReference>
<dbReference type="Pfam" id="PF13742">
    <property type="entry name" value="tRNA_anti_2"/>
    <property type="match status" value="1"/>
</dbReference>
<reference evidence="10 11" key="1">
    <citation type="submission" date="2019-07" db="EMBL/GenBank/DDBJ databases">
        <authorList>
            <person name="Li J."/>
        </authorList>
    </citation>
    <scope>NUCLEOTIDE SEQUENCE [LARGE SCALE GENOMIC DNA]</scope>
    <source>
        <strain evidence="10 11">TKL69</strain>
    </source>
</reference>
<gene>
    <name evidence="5" type="primary">xseA</name>
    <name evidence="10" type="ORF">FN924_10400</name>
</gene>
<dbReference type="InterPro" id="IPR020579">
    <property type="entry name" value="Exonuc_VII_lsu_C"/>
</dbReference>
<evidence type="ECO:0000313" key="10">
    <source>
        <dbReference type="EMBL" id="QDP40562.1"/>
    </source>
</evidence>
<evidence type="ECO:0000256" key="1">
    <source>
        <dbReference type="ARBA" id="ARBA00022490"/>
    </source>
</evidence>
<dbReference type="InterPro" id="IPR025824">
    <property type="entry name" value="OB-fold_nuc-bd_dom"/>
</dbReference>
<protein>
    <recommendedName>
        <fullName evidence="5">Exodeoxyribonuclease 7 large subunit</fullName>
        <ecNumber evidence="5">3.1.11.6</ecNumber>
    </recommendedName>
    <alternativeName>
        <fullName evidence="5">Exodeoxyribonuclease VII large subunit</fullName>
        <shortName evidence="5">Exonuclease VII large subunit</shortName>
    </alternativeName>
</protein>
<proteinExistence type="inferred from homology"/>
<dbReference type="PANTHER" id="PTHR30008">
    <property type="entry name" value="EXODEOXYRIBONUCLEASE 7 LARGE SUBUNIT"/>
    <property type="match status" value="1"/>
</dbReference>
<dbReference type="KEGG" id="aqt:FN924_10400"/>
<dbReference type="RefSeq" id="WP_143894253.1">
    <property type="nucleotide sequence ID" value="NZ_CP041666.1"/>
</dbReference>
<dbReference type="Pfam" id="PF02601">
    <property type="entry name" value="Exonuc_VII_L"/>
    <property type="match status" value="1"/>
</dbReference>
<keyword evidence="4 5" id="KW-0269">Exonuclease</keyword>
<comment type="function">
    <text evidence="5">Bidirectionally degrades single-stranded DNA into large acid-insoluble oligonucleotides, which are then degraded further into small acid-soluble oligonucleotides.</text>
</comment>
<dbReference type="AlphaFoldDB" id="A0A516KGP4"/>
<feature type="coiled-coil region" evidence="7">
    <location>
        <begin position="265"/>
        <end position="334"/>
    </location>
</feature>
<evidence type="ECO:0000256" key="3">
    <source>
        <dbReference type="ARBA" id="ARBA00022801"/>
    </source>
</evidence>
<accession>A0A516KGP4</accession>
<evidence type="ECO:0000256" key="2">
    <source>
        <dbReference type="ARBA" id="ARBA00022722"/>
    </source>
</evidence>
<evidence type="ECO:0000313" key="11">
    <source>
        <dbReference type="Proteomes" id="UP000315215"/>
    </source>
</evidence>
<comment type="similarity">
    <text evidence="5 6">Belongs to the XseA family.</text>
</comment>
<dbReference type="InterPro" id="IPR003753">
    <property type="entry name" value="Exonuc_VII_L"/>
</dbReference>
<dbReference type="CDD" id="cd04489">
    <property type="entry name" value="ExoVII_LU_OBF"/>
    <property type="match status" value="1"/>
</dbReference>
<comment type="subcellular location">
    <subcellularLocation>
        <location evidence="5 6">Cytoplasm</location>
    </subcellularLocation>
</comment>
<dbReference type="EMBL" id="CP041666">
    <property type="protein sequence ID" value="QDP40562.1"/>
    <property type="molecule type" value="Genomic_DNA"/>
</dbReference>
<dbReference type="GO" id="GO:0005737">
    <property type="term" value="C:cytoplasm"/>
    <property type="evidence" value="ECO:0007669"/>
    <property type="project" value="UniProtKB-SubCell"/>
</dbReference>
<evidence type="ECO:0000256" key="5">
    <source>
        <dbReference type="HAMAP-Rule" id="MF_00378"/>
    </source>
</evidence>
<evidence type="ECO:0000256" key="6">
    <source>
        <dbReference type="RuleBase" id="RU004355"/>
    </source>
</evidence>
<name>A0A516KGP4_9BACI</name>